<dbReference type="Gene3D" id="3.40.190.10">
    <property type="entry name" value="Periplasmic binding protein-like II"/>
    <property type="match status" value="2"/>
</dbReference>
<dbReference type="Pfam" id="PF01547">
    <property type="entry name" value="SBP_bac_1"/>
    <property type="match status" value="1"/>
</dbReference>
<protein>
    <submittedName>
        <fullName evidence="4">Extracellular solute-binding protein</fullName>
    </submittedName>
</protein>
<organism evidence="4 5">
    <name type="scientific">Arthrobacter crusticola</name>
    <dbReference type="NCBI Taxonomy" id="2547960"/>
    <lineage>
        <taxon>Bacteria</taxon>
        <taxon>Bacillati</taxon>
        <taxon>Actinomycetota</taxon>
        <taxon>Actinomycetes</taxon>
        <taxon>Micrococcales</taxon>
        <taxon>Micrococcaceae</taxon>
        <taxon>Arthrobacter</taxon>
    </lineage>
</organism>
<evidence type="ECO:0000256" key="2">
    <source>
        <dbReference type="ARBA" id="ARBA00022448"/>
    </source>
</evidence>
<dbReference type="SUPFAM" id="SSF53850">
    <property type="entry name" value="Periplasmic binding protein-like II"/>
    <property type="match status" value="1"/>
</dbReference>
<name>A0A4R5TVX1_9MICC</name>
<proteinExistence type="inferred from homology"/>
<comment type="similarity">
    <text evidence="1">Belongs to the bacterial solute-binding protein 1 family.</text>
</comment>
<comment type="caution">
    <text evidence="4">The sequence shown here is derived from an EMBL/GenBank/DDBJ whole genome shotgun (WGS) entry which is preliminary data.</text>
</comment>
<keyword evidence="3" id="KW-0732">Signal</keyword>
<evidence type="ECO:0000313" key="5">
    <source>
        <dbReference type="Proteomes" id="UP000295411"/>
    </source>
</evidence>
<dbReference type="PANTHER" id="PTHR43649">
    <property type="entry name" value="ARABINOSE-BINDING PROTEIN-RELATED"/>
    <property type="match status" value="1"/>
</dbReference>
<dbReference type="InterPro" id="IPR050490">
    <property type="entry name" value="Bact_solute-bd_prot1"/>
</dbReference>
<dbReference type="OrthoDB" id="1650177at2"/>
<dbReference type="AlphaFoldDB" id="A0A4R5TVX1"/>
<feature type="signal peptide" evidence="3">
    <location>
        <begin position="1"/>
        <end position="19"/>
    </location>
</feature>
<dbReference type="PROSITE" id="PS51257">
    <property type="entry name" value="PROKAR_LIPOPROTEIN"/>
    <property type="match status" value="1"/>
</dbReference>
<keyword evidence="5" id="KW-1185">Reference proteome</keyword>
<dbReference type="RefSeq" id="WP_133403541.1">
    <property type="nucleotide sequence ID" value="NZ_SMTK01000003.1"/>
</dbReference>
<dbReference type="EMBL" id="SMTK01000003">
    <property type="protein sequence ID" value="TDK25263.1"/>
    <property type="molecule type" value="Genomic_DNA"/>
</dbReference>
<reference evidence="4 5" key="1">
    <citation type="submission" date="2019-03" db="EMBL/GenBank/DDBJ databases">
        <title>Arthrobacter sp. nov., an bacterium isolated from biocrust in Mu Us Desert.</title>
        <authorList>
            <person name="Lixiong L."/>
        </authorList>
    </citation>
    <scope>NUCLEOTIDE SEQUENCE [LARGE SCALE GENOMIC DNA]</scope>
    <source>
        <strain evidence="4 5">SLN-3</strain>
    </source>
</reference>
<gene>
    <name evidence="4" type="ORF">E2F48_08250</name>
</gene>
<evidence type="ECO:0000256" key="3">
    <source>
        <dbReference type="SAM" id="SignalP"/>
    </source>
</evidence>
<evidence type="ECO:0000256" key="1">
    <source>
        <dbReference type="ARBA" id="ARBA00008520"/>
    </source>
</evidence>
<dbReference type="InterPro" id="IPR006059">
    <property type="entry name" value="SBP"/>
</dbReference>
<accession>A0A4R5TVX1</accession>
<evidence type="ECO:0000313" key="4">
    <source>
        <dbReference type="EMBL" id="TDK25263.1"/>
    </source>
</evidence>
<dbReference type="Proteomes" id="UP000295411">
    <property type="component" value="Unassembled WGS sequence"/>
</dbReference>
<sequence length="426" mass="45370">MKRLAALRIPAVTAAFAFAVTGCTGTSSAAEKDSGGGEQIRYLIEQPEDSAAVDLINEDIAVFEKQNPGIDVELEVLPTDNMRTVLQTQLRSGEGPDIFNWGSGPGYAGALADAGLLHDLTDAYEEYDWPVYEFAKERVTFDGKVYGVPGDIETVGLFYNKQVFDELGISEPTNLGELEAAAATLAKKGITPFAASDKEGWQGGHLLSMALSSRVGADGVDKLLSGEMPWTSPEVVAALDTWKSFNAAGYLPDFPTSLTYDGANALFYSGEAAILPTGSWATDEIAKNTDFEVGFIPFPAEDGPGIFSGGLGSGPFISAASKNTEAAEKFLDYMVTPEHGRWTVENFNTIPPFPVETEGIDADPLFAQVIEDASKISDGTGEFGSNVDVLSTDVFNDAMWKGVQGMLTDQKSAQDVAADLDAAFKK</sequence>
<dbReference type="PANTHER" id="PTHR43649:SF29">
    <property type="entry name" value="OSMOPROTECTIVE COMPOUNDS-BINDING PROTEIN GGTB"/>
    <property type="match status" value="1"/>
</dbReference>
<keyword evidence="2" id="KW-0813">Transport</keyword>
<feature type="chain" id="PRO_5039608999" evidence="3">
    <location>
        <begin position="20"/>
        <end position="426"/>
    </location>
</feature>